<proteinExistence type="predicted"/>
<evidence type="ECO:0000256" key="1">
    <source>
        <dbReference type="SAM" id="Phobius"/>
    </source>
</evidence>
<keyword evidence="1" id="KW-0812">Transmembrane</keyword>
<keyword evidence="1" id="KW-1133">Transmembrane helix</keyword>
<accession>A0AAF5PHA2</accession>
<keyword evidence="1" id="KW-0472">Membrane</keyword>
<sequence>MVDALSTELVAEVKRLSGAELGGGVMIVGDVDSVSKRKRTLDYEEWSLVFIYFIFFVYVFLCFFFFFRKHRSHWLSSENYCMGNNLRGVLRAQIGTLTASERLFIVDLAFHAVKLAGVDPGRIVRESDGDPSYKRLLKLSLSLTV</sequence>
<organism evidence="2 3">
    <name type="scientific">Wuchereria bancrofti</name>
    <dbReference type="NCBI Taxonomy" id="6293"/>
    <lineage>
        <taxon>Eukaryota</taxon>
        <taxon>Metazoa</taxon>
        <taxon>Ecdysozoa</taxon>
        <taxon>Nematoda</taxon>
        <taxon>Chromadorea</taxon>
        <taxon>Rhabditida</taxon>
        <taxon>Spirurina</taxon>
        <taxon>Spiruromorpha</taxon>
        <taxon>Filarioidea</taxon>
        <taxon>Onchocercidae</taxon>
        <taxon>Wuchereria</taxon>
    </lineage>
</organism>
<protein>
    <submittedName>
        <fullName evidence="3">Uncharacterized protein</fullName>
    </submittedName>
</protein>
<feature type="transmembrane region" description="Helical" evidence="1">
    <location>
        <begin position="46"/>
        <end position="67"/>
    </location>
</feature>
<dbReference type="AlphaFoldDB" id="A0AAF5PHA2"/>
<dbReference type="WBParaSite" id="mrna-Wban_00678">
    <property type="protein sequence ID" value="mrna-Wban_00678"/>
    <property type="gene ID" value="Wban_00678"/>
</dbReference>
<evidence type="ECO:0000313" key="2">
    <source>
        <dbReference type="Proteomes" id="UP000093561"/>
    </source>
</evidence>
<evidence type="ECO:0000313" key="3">
    <source>
        <dbReference type="WBParaSite" id="mrna-Wban_00678"/>
    </source>
</evidence>
<reference evidence="3" key="3">
    <citation type="submission" date="2024-02" db="UniProtKB">
        <authorList>
            <consortium name="WormBaseParasite"/>
        </authorList>
    </citation>
    <scope>IDENTIFICATION</scope>
    <source>
        <strain evidence="3">pt0022</strain>
    </source>
</reference>
<reference evidence="2" key="2">
    <citation type="journal article" date="2016" name="Mol. Ecol.">
        <title>Population genomics of the filarial nematode parasite Wuchereria bancrofti from mosquitoes.</title>
        <authorList>
            <person name="Small S.T."/>
            <person name="Reimer L.J."/>
            <person name="Tisch D.J."/>
            <person name="King C.L."/>
            <person name="Christensen B.M."/>
            <person name="Siba P.M."/>
            <person name="Kazura J.W."/>
            <person name="Serre D."/>
            <person name="Zimmerman P.A."/>
        </authorList>
    </citation>
    <scope>NUCLEOTIDE SEQUENCE</scope>
    <source>
        <strain evidence="2">pt0022</strain>
    </source>
</reference>
<dbReference type="Proteomes" id="UP000093561">
    <property type="component" value="Unassembled WGS sequence"/>
</dbReference>
<name>A0AAF5PHA2_WUCBA</name>
<reference evidence="2" key="1">
    <citation type="submission" date="2015-03" db="EMBL/GenBank/DDBJ databases">
        <title>Wuchereria bancrofti Genome Sequencing Papua New Guinea Strain.</title>
        <authorList>
            <person name="Small S.T."/>
            <person name="Serre D."/>
            <person name="Zimmerman P.A."/>
        </authorList>
    </citation>
    <scope>NUCLEOTIDE SEQUENCE [LARGE SCALE GENOMIC DNA]</scope>
    <source>
        <strain evidence="2">pt0022</strain>
    </source>
</reference>